<dbReference type="OrthoDB" id="66881at2759"/>
<dbReference type="PIRSF" id="PIRSF000332">
    <property type="entry name" value="FMO"/>
    <property type="match status" value="1"/>
</dbReference>
<keyword evidence="4" id="KW-0521">NADP</keyword>
<dbReference type="SUPFAM" id="SSF51905">
    <property type="entry name" value="FAD/NAD(P)-binding domain"/>
    <property type="match status" value="1"/>
</dbReference>
<evidence type="ECO:0000256" key="2">
    <source>
        <dbReference type="ARBA" id="ARBA00022630"/>
    </source>
</evidence>
<organism evidence="6 7">
    <name type="scientific">Syncephalis pseudoplumigaleata</name>
    <dbReference type="NCBI Taxonomy" id="1712513"/>
    <lineage>
        <taxon>Eukaryota</taxon>
        <taxon>Fungi</taxon>
        <taxon>Fungi incertae sedis</taxon>
        <taxon>Zoopagomycota</taxon>
        <taxon>Zoopagomycotina</taxon>
        <taxon>Zoopagomycetes</taxon>
        <taxon>Zoopagales</taxon>
        <taxon>Piptocephalidaceae</taxon>
        <taxon>Syncephalis</taxon>
    </lineage>
</organism>
<dbReference type="InterPro" id="IPR050346">
    <property type="entry name" value="FMO-like"/>
</dbReference>
<dbReference type="GO" id="GO:0004499">
    <property type="term" value="F:N,N-dimethylaniline monooxygenase activity"/>
    <property type="evidence" value="ECO:0007669"/>
    <property type="project" value="InterPro"/>
</dbReference>
<sequence length="373" mass="42326">IRRVAIVGAGVSGLMAARYIQQECGAQLDTLRVFERCDRLGGVWIYSEKIASRPDLPSRPMSLEEARRDPPVESPIYASLHTNLPHRLMALTHRPYPSSLPDYPPYPDVLRYWEEFAHEHALHAHIAFNTSVKLVERMVDRQAWRVVLEAVGATDTSATPSTWEEEFDAVVVCNGHHQVAYTPPIPGLAAYCQRWPERVLHSCEYRRPEHHRDMDVMVVGNGPSAVDIARDLRGHVRRLSRSIRSTPLTDELRRIIGVPLVPEIAKPVEQQAWLVLRDGRVVPAPDQLIFATGYRYAFPFLPWLYEHDENRGWPPVLARDGLSCRNLYRQIYYTAAPTLAFLGVPTKVSIMALMERQVWHLASVLSGQCGLPP</sequence>
<dbReference type="Gene3D" id="3.50.50.60">
    <property type="entry name" value="FAD/NAD(P)-binding domain"/>
    <property type="match status" value="2"/>
</dbReference>
<dbReference type="Proteomes" id="UP000278143">
    <property type="component" value="Unassembled WGS sequence"/>
</dbReference>
<comment type="similarity">
    <text evidence="1">Belongs to the FMO family.</text>
</comment>
<protein>
    <submittedName>
        <fullName evidence="6">Uncharacterized protein</fullName>
    </submittedName>
</protein>
<keyword evidence="7" id="KW-1185">Reference proteome</keyword>
<dbReference type="Pfam" id="PF00743">
    <property type="entry name" value="FMO-like"/>
    <property type="match status" value="1"/>
</dbReference>
<dbReference type="InterPro" id="IPR020946">
    <property type="entry name" value="Flavin_mOase-like"/>
</dbReference>
<evidence type="ECO:0000256" key="1">
    <source>
        <dbReference type="ARBA" id="ARBA00009183"/>
    </source>
</evidence>
<reference evidence="7" key="1">
    <citation type="journal article" date="2018" name="Nat. Microbiol.">
        <title>Leveraging single-cell genomics to expand the fungal tree of life.</title>
        <authorList>
            <person name="Ahrendt S.R."/>
            <person name="Quandt C.A."/>
            <person name="Ciobanu D."/>
            <person name="Clum A."/>
            <person name="Salamov A."/>
            <person name="Andreopoulos B."/>
            <person name="Cheng J.F."/>
            <person name="Woyke T."/>
            <person name="Pelin A."/>
            <person name="Henrissat B."/>
            <person name="Reynolds N.K."/>
            <person name="Benny G.L."/>
            <person name="Smith M.E."/>
            <person name="James T.Y."/>
            <person name="Grigoriev I.V."/>
        </authorList>
    </citation>
    <scope>NUCLEOTIDE SEQUENCE [LARGE SCALE GENOMIC DNA]</scope>
    <source>
        <strain evidence="7">Benny S71-1</strain>
    </source>
</reference>
<keyword evidence="2" id="KW-0285">Flavoprotein</keyword>
<evidence type="ECO:0000313" key="7">
    <source>
        <dbReference type="Proteomes" id="UP000278143"/>
    </source>
</evidence>
<dbReference type="EMBL" id="KZ991306">
    <property type="protein sequence ID" value="RKP23103.1"/>
    <property type="molecule type" value="Genomic_DNA"/>
</dbReference>
<proteinExistence type="inferred from homology"/>
<keyword evidence="5" id="KW-0560">Oxidoreductase</keyword>
<accession>A0A4P9YT11</accession>
<gene>
    <name evidence="6" type="ORF">SYNPS1DRAFT_5633</name>
</gene>
<dbReference type="PANTHER" id="PTHR23023">
    <property type="entry name" value="DIMETHYLANILINE MONOOXYGENASE"/>
    <property type="match status" value="1"/>
</dbReference>
<feature type="non-terminal residue" evidence="6">
    <location>
        <position position="1"/>
    </location>
</feature>
<dbReference type="GO" id="GO:0050660">
    <property type="term" value="F:flavin adenine dinucleotide binding"/>
    <property type="evidence" value="ECO:0007669"/>
    <property type="project" value="InterPro"/>
</dbReference>
<dbReference type="InterPro" id="IPR036188">
    <property type="entry name" value="FAD/NAD-bd_sf"/>
</dbReference>
<evidence type="ECO:0000313" key="6">
    <source>
        <dbReference type="EMBL" id="RKP23103.1"/>
    </source>
</evidence>
<keyword evidence="3" id="KW-0274">FAD</keyword>
<evidence type="ECO:0000256" key="5">
    <source>
        <dbReference type="ARBA" id="ARBA00023002"/>
    </source>
</evidence>
<evidence type="ECO:0000256" key="3">
    <source>
        <dbReference type="ARBA" id="ARBA00022827"/>
    </source>
</evidence>
<evidence type="ECO:0000256" key="4">
    <source>
        <dbReference type="ARBA" id="ARBA00022857"/>
    </source>
</evidence>
<name>A0A4P9YT11_9FUNG</name>
<dbReference type="GO" id="GO:0050661">
    <property type="term" value="F:NADP binding"/>
    <property type="evidence" value="ECO:0007669"/>
    <property type="project" value="InterPro"/>
</dbReference>
<dbReference type="AlphaFoldDB" id="A0A4P9YT11"/>
<dbReference type="InterPro" id="IPR000960">
    <property type="entry name" value="Flavin_mOase"/>
</dbReference>
<feature type="non-terminal residue" evidence="6">
    <location>
        <position position="373"/>
    </location>
</feature>